<dbReference type="AlphaFoldDB" id="A0A4Y9Y1J8"/>
<reference evidence="2 3" key="1">
    <citation type="submission" date="2019-01" db="EMBL/GenBank/DDBJ databases">
        <title>Genome sequencing of the rare red list fungi Fomitopsis rosea.</title>
        <authorList>
            <person name="Buettner E."/>
            <person name="Kellner H."/>
        </authorList>
    </citation>
    <scope>NUCLEOTIDE SEQUENCE [LARGE SCALE GENOMIC DNA]</scope>
    <source>
        <strain evidence="2 3">DSM 105464</strain>
    </source>
</reference>
<organism evidence="2 3">
    <name type="scientific">Rhodofomes roseus</name>
    <dbReference type="NCBI Taxonomy" id="34475"/>
    <lineage>
        <taxon>Eukaryota</taxon>
        <taxon>Fungi</taxon>
        <taxon>Dikarya</taxon>
        <taxon>Basidiomycota</taxon>
        <taxon>Agaricomycotina</taxon>
        <taxon>Agaricomycetes</taxon>
        <taxon>Polyporales</taxon>
        <taxon>Rhodofomes</taxon>
    </lineage>
</organism>
<name>A0A4Y9Y1J8_9APHY</name>
<feature type="region of interest" description="Disordered" evidence="1">
    <location>
        <begin position="1"/>
        <end position="37"/>
    </location>
</feature>
<sequence>MPAERKKRAKRDGAAISETSRSISAKKRQPYPLPSLSLPPTNNTAINVKVLPLPIVGKGLGRGLTWTVDERPTEQLRKGTSVKLFTDVQTSGIGRLSVVSDLRRHWVTFIVVGAAQPCNLRVPIPWATLEDLESYTHQRHYFSLAILPPPHHSFTNRSAFLNADDNPYEFDIEETDLPSFSTRLETITNDY</sequence>
<dbReference type="EMBL" id="SEKV01000664">
    <property type="protein sequence ID" value="TFY54739.1"/>
    <property type="molecule type" value="Genomic_DNA"/>
</dbReference>
<accession>A0A4Y9Y1J8</accession>
<protein>
    <submittedName>
        <fullName evidence="2">Uncharacterized protein</fullName>
    </submittedName>
</protein>
<evidence type="ECO:0000313" key="2">
    <source>
        <dbReference type="EMBL" id="TFY54739.1"/>
    </source>
</evidence>
<feature type="compositionally biased region" description="Basic residues" evidence="1">
    <location>
        <begin position="1"/>
        <end position="10"/>
    </location>
</feature>
<comment type="caution">
    <text evidence="2">The sequence shown here is derived from an EMBL/GenBank/DDBJ whole genome shotgun (WGS) entry which is preliminary data.</text>
</comment>
<dbReference type="Proteomes" id="UP000298390">
    <property type="component" value="Unassembled WGS sequence"/>
</dbReference>
<evidence type="ECO:0000256" key="1">
    <source>
        <dbReference type="SAM" id="MobiDB-lite"/>
    </source>
</evidence>
<evidence type="ECO:0000313" key="3">
    <source>
        <dbReference type="Proteomes" id="UP000298390"/>
    </source>
</evidence>
<proteinExistence type="predicted"/>
<gene>
    <name evidence="2" type="ORF">EVJ58_g8682</name>
</gene>